<evidence type="ECO:0000313" key="2">
    <source>
        <dbReference type="EMBL" id="MDL2403931.1"/>
    </source>
</evidence>
<reference evidence="2" key="1">
    <citation type="submission" date="2023-06" db="EMBL/GenBank/DDBJ databases">
        <title>Phylogenetic Diversity of Rhizobium strains.</title>
        <authorList>
            <person name="Moura F.T."/>
            <person name="Helene L.C.F."/>
            <person name="Hungria M."/>
        </authorList>
    </citation>
    <scope>NUCLEOTIDE SEQUENCE</scope>
    <source>
        <strain evidence="2">CCGE526</strain>
    </source>
</reference>
<keyword evidence="1" id="KW-0732">Signal</keyword>
<feature type="chain" id="PRO_5045251396" evidence="1">
    <location>
        <begin position="22"/>
        <end position="85"/>
    </location>
</feature>
<sequence length="85" mass="8934">MLRSILIAAVFAVAGVVPAYAATAAMKCDDASITALQTKVDSMTDQTKKAAATKQVAMAKDAMKAHKVKTCVTHMENATKGMTKM</sequence>
<keyword evidence="3" id="KW-1185">Reference proteome</keyword>
<accession>A0ABT7K604</accession>
<organism evidence="2 3">
    <name type="scientific">Rhizobium mayense</name>
    <dbReference type="NCBI Taxonomy" id="1312184"/>
    <lineage>
        <taxon>Bacteria</taxon>
        <taxon>Pseudomonadati</taxon>
        <taxon>Pseudomonadota</taxon>
        <taxon>Alphaproteobacteria</taxon>
        <taxon>Hyphomicrobiales</taxon>
        <taxon>Rhizobiaceae</taxon>
        <taxon>Rhizobium/Agrobacterium group</taxon>
        <taxon>Rhizobium</taxon>
    </lineage>
</organism>
<name>A0ABT7K604_9HYPH</name>
<dbReference type="EMBL" id="JARFYM010000071">
    <property type="protein sequence ID" value="MDL2403931.1"/>
    <property type="molecule type" value="Genomic_DNA"/>
</dbReference>
<dbReference type="RefSeq" id="WP_285873482.1">
    <property type="nucleotide sequence ID" value="NZ_JARFYM010000071.1"/>
</dbReference>
<feature type="signal peptide" evidence="1">
    <location>
        <begin position="1"/>
        <end position="21"/>
    </location>
</feature>
<dbReference type="Proteomes" id="UP001172645">
    <property type="component" value="Unassembled WGS sequence"/>
</dbReference>
<protein>
    <submittedName>
        <fullName evidence="2">Uncharacterized protein</fullName>
    </submittedName>
</protein>
<gene>
    <name evidence="2" type="ORF">PY649_34290</name>
</gene>
<evidence type="ECO:0000313" key="3">
    <source>
        <dbReference type="Proteomes" id="UP001172645"/>
    </source>
</evidence>
<evidence type="ECO:0000256" key="1">
    <source>
        <dbReference type="SAM" id="SignalP"/>
    </source>
</evidence>
<comment type="caution">
    <text evidence="2">The sequence shown here is derived from an EMBL/GenBank/DDBJ whole genome shotgun (WGS) entry which is preliminary data.</text>
</comment>
<proteinExistence type="predicted"/>